<keyword evidence="4 5" id="KW-0963">Cytoplasm</keyword>
<reference evidence="9" key="2">
    <citation type="submission" date="2023-01" db="EMBL/GenBank/DDBJ databases">
        <title>Human gut microbiome strain richness.</title>
        <authorList>
            <person name="Chen-Liaw A."/>
        </authorList>
    </citation>
    <scope>NUCLEOTIDE SEQUENCE</scope>
    <source>
        <strain evidence="9">B1_m1001713B170214d0_201011</strain>
    </source>
</reference>
<dbReference type="EMBL" id="JAINVB010000001">
    <property type="protein sequence ID" value="MCK0086666.1"/>
    <property type="molecule type" value="Genomic_DNA"/>
</dbReference>
<reference evidence="8" key="1">
    <citation type="journal article" date="2022" name="Cell Host Microbe">
        <title>Colonization of the live biotherapeutic product VE303 and modulation of the microbiota and metabolites in healthy volunteers.</title>
        <authorList>
            <person name="Dsouza M."/>
            <person name="Menon R."/>
            <person name="Crossette E."/>
            <person name="Bhattarai S.K."/>
            <person name="Schneider J."/>
            <person name="Kim Y.G."/>
            <person name="Reddy S."/>
            <person name="Caballero S."/>
            <person name="Felix C."/>
            <person name="Cornacchione L."/>
            <person name="Hendrickson J."/>
            <person name="Watson A.R."/>
            <person name="Minot S.S."/>
            <person name="Greenfield N."/>
            <person name="Schopf L."/>
            <person name="Szabady R."/>
            <person name="Patarroyo J."/>
            <person name="Smith W."/>
            <person name="Harrison P."/>
            <person name="Kuijper E.J."/>
            <person name="Kelly C.P."/>
            <person name="Olle B."/>
            <person name="Bobilev D."/>
            <person name="Silber J.L."/>
            <person name="Bucci V."/>
            <person name="Roberts B."/>
            <person name="Faith J."/>
            <person name="Norman J.M."/>
        </authorList>
    </citation>
    <scope>NUCLEOTIDE SEQUENCE</scope>
    <source>
        <strain evidence="8">VE303-04</strain>
    </source>
</reference>
<dbReference type="GO" id="GO:0006282">
    <property type="term" value="P:regulation of DNA repair"/>
    <property type="evidence" value="ECO:0007669"/>
    <property type="project" value="UniProtKB-UniRule"/>
</dbReference>
<protein>
    <recommendedName>
        <fullName evidence="3 5">Regulatory protein RecX</fullName>
    </recommendedName>
</protein>
<evidence type="ECO:0000256" key="4">
    <source>
        <dbReference type="ARBA" id="ARBA00022490"/>
    </source>
</evidence>
<accession>A0AAW5F312</accession>
<dbReference type="Proteomes" id="UP001300871">
    <property type="component" value="Unassembled WGS sequence"/>
</dbReference>
<feature type="domain" description="RecX third three-helical" evidence="6">
    <location>
        <begin position="158"/>
        <end position="195"/>
    </location>
</feature>
<dbReference type="AlphaFoldDB" id="A0AAW5F312"/>
<evidence type="ECO:0000256" key="3">
    <source>
        <dbReference type="ARBA" id="ARBA00018111"/>
    </source>
</evidence>
<evidence type="ECO:0000256" key="2">
    <source>
        <dbReference type="ARBA" id="ARBA00009695"/>
    </source>
</evidence>
<gene>
    <name evidence="5" type="primary">recX</name>
    <name evidence="8" type="ORF">K5I21_12420</name>
    <name evidence="9" type="ORF">PM006_22610</name>
</gene>
<organism evidence="8 10">
    <name type="scientific">Clostridium symbiosum</name>
    <name type="common">Bacteroides symbiosus</name>
    <dbReference type="NCBI Taxonomy" id="1512"/>
    <lineage>
        <taxon>Bacteria</taxon>
        <taxon>Bacillati</taxon>
        <taxon>Bacillota</taxon>
        <taxon>Clostridia</taxon>
        <taxon>Lachnospirales</taxon>
        <taxon>Lachnospiraceae</taxon>
        <taxon>Otoolea</taxon>
    </lineage>
</organism>
<dbReference type="InterPro" id="IPR036388">
    <property type="entry name" value="WH-like_DNA-bd_sf"/>
</dbReference>
<dbReference type="PANTHER" id="PTHR33602:SF1">
    <property type="entry name" value="REGULATORY PROTEIN RECX FAMILY PROTEIN"/>
    <property type="match status" value="1"/>
</dbReference>
<name>A0AAW5F312_CLOSY</name>
<evidence type="ECO:0000313" key="8">
    <source>
        <dbReference type="EMBL" id="MCK0086666.1"/>
    </source>
</evidence>
<proteinExistence type="inferred from homology"/>
<dbReference type="InterPro" id="IPR003783">
    <property type="entry name" value="Regulatory_RecX"/>
</dbReference>
<dbReference type="RefSeq" id="WP_003508303.1">
    <property type="nucleotide sequence ID" value="NZ_BAABZD010000011.1"/>
</dbReference>
<dbReference type="GeneID" id="57970148"/>
<evidence type="ECO:0000256" key="5">
    <source>
        <dbReference type="HAMAP-Rule" id="MF_01114"/>
    </source>
</evidence>
<dbReference type="Gene3D" id="1.10.10.10">
    <property type="entry name" value="Winged helix-like DNA-binding domain superfamily/Winged helix DNA-binding domain"/>
    <property type="match status" value="2"/>
</dbReference>
<dbReference type="Proteomes" id="UP001203136">
    <property type="component" value="Unassembled WGS sequence"/>
</dbReference>
<comment type="subcellular location">
    <subcellularLocation>
        <location evidence="1 5">Cytoplasm</location>
    </subcellularLocation>
</comment>
<dbReference type="EMBL" id="JAQLGM010000113">
    <property type="protein sequence ID" value="MDB2003004.1"/>
    <property type="molecule type" value="Genomic_DNA"/>
</dbReference>
<evidence type="ECO:0000313" key="10">
    <source>
        <dbReference type="Proteomes" id="UP001203136"/>
    </source>
</evidence>
<comment type="similarity">
    <text evidence="2 5">Belongs to the RecX family.</text>
</comment>
<evidence type="ECO:0000256" key="1">
    <source>
        <dbReference type="ARBA" id="ARBA00004496"/>
    </source>
</evidence>
<dbReference type="Pfam" id="PF21981">
    <property type="entry name" value="RecX_HTH3"/>
    <property type="match status" value="1"/>
</dbReference>
<evidence type="ECO:0000259" key="6">
    <source>
        <dbReference type="Pfam" id="PF21981"/>
    </source>
</evidence>
<comment type="function">
    <text evidence="5">Modulates RecA activity.</text>
</comment>
<feature type="domain" description="RecX first three-helical" evidence="7">
    <location>
        <begin position="59"/>
        <end position="98"/>
    </location>
</feature>
<dbReference type="Pfam" id="PF21982">
    <property type="entry name" value="RecX_HTH1"/>
    <property type="match status" value="1"/>
</dbReference>
<evidence type="ECO:0000313" key="9">
    <source>
        <dbReference type="EMBL" id="MDB2003004.1"/>
    </source>
</evidence>
<dbReference type="HAMAP" id="MF_01114">
    <property type="entry name" value="RecX"/>
    <property type="match status" value="1"/>
</dbReference>
<dbReference type="GO" id="GO:0005737">
    <property type="term" value="C:cytoplasm"/>
    <property type="evidence" value="ECO:0007669"/>
    <property type="project" value="UniProtKB-SubCell"/>
</dbReference>
<dbReference type="PANTHER" id="PTHR33602">
    <property type="entry name" value="REGULATORY PROTEIN RECX FAMILY PROTEIN"/>
    <property type="match status" value="1"/>
</dbReference>
<sequence>MTVDKIEPLDKRRSKVFIDGDFAFVLYNGEIRHYHIEAGQDISEPVYEEILHGVICKRAREKSLYLLKSSGKTESEVRQKLRSGHYPEEAVEEAVSFLNKYHYLDDREYARNYIELYGSRKSRTELMTALLRKGIDKETIVEFCDELQPDSSGQIKNLLKKRRYDPECTDRKEQQKHMAYLLRKGFSFEDIRSAMGAFEEE</sequence>
<dbReference type="InterPro" id="IPR053925">
    <property type="entry name" value="RecX_HTH_3rd"/>
</dbReference>
<evidence type="ECO:0000259" key="7">
    <source>
        <dbReference type="Pfam" id="PF21982"/>
    </source>
</evidence>
<comment type="caution">
    <text evidence="8">The sequence shown here is derived from an EMBL/GenBank/DDBJ whole genome shotgun (WGS) entry which is preliminary data.</text>
</comment>
<dbReference type="InterPro" id="IPR053926">
    <property type="entry name" value="RecX_HTH_1st"/>
</dbReference>